<dbReference type="Pfam" id="PF17784">
    <property type="entry name" value="Sulfotransfer_4"/>
    <property type="match status" value="1"/>
</dbReference>
<dbReference type="InterPro" id="IPR040632">
    <property type="entry name" value="Sulfotransfer_4"/>
</dbReference>
<dbReference type="PANTHER" id="PTHR36978:SF4">
    <property type="entry name" value="P-LOOP CONTAINING NUCLEOSIDE TRIPHOSPHATE HYDROLASE PROTEIN"/>
    <property type="match status" value="1"/>
</dbReference>
<dbReference type="AlphaFoldDB" id="B8C8V7"/>
<dbReference type="PANTHER" id="PTHR36978">
    <property type="entry name" value="P-LOOP CONTAINING NUCLEOTIDE TRIPHOSPHATE HYDROLASE"/>
    <property type="match status" value="1"/>
</dbReference>
<dbReference type="eggNOG" id="ENOG502SC8F">
    <property type="taxonomic scope" value="Eukaryota"/>
</dbReference>
<dbReference type="InParanoid" id="B8C8V7"/>
<dbReference type="HOGENOM" id="CLU_907596_0_0_1"/>
<dbReference type="GeneID" id="7450781"/>
<organism evidence="2 3">
    <name type="scientific">Thalassiosira pseudonana</name>
    <name type="common">Marine diatom</name>
    <name type="synonym">Cyclotella nana</name>
    <dbReference type="NCBI Taxonomy" id="35128"/>
    <lineage>
        <taxon>Eukaryota</taxon>
        <taxon>Sar</taxon>
        <taxon>Stramenopiles</taxon>
        <taxon>Ochrophyta</taxon>
        <taxon>Bacillariophyta</taxon>
        <taxon>Coscinodiscophyceae</taxon>
        <taxon>Thalassiosirophycidae</taxon>
        <taxon>Thalassiosirales</taxon>
        <taxon>Thalassiosiraceae</taxon>
        <taxon>Thalassiosira</taxon>
    </lineage>
</organism>
<dbReference type="KEGG" id="tps:THAPSDRAFT_24261"/>
<keyword evidence="1" id="KW-0812">Transmembrane</keyword>
<evidence type="ECO:0000313" key="2">
    <source>
        <dbReference type="EMBL" id="EED90132.1"/>
    </source>
</evidence>
<accession>B8C8V7</accession>
<dbReference type="EMBL" id="CM000646">
    <property type="protein sequence ID" value="EED90132.1"/>
    <property type="molecule type" value="Genomic_DNA"/>
</dbReference>
<dbReference type="InterPro" id="IPR027417">
    <property type="entry name" value="P-loop_NTPase"/>
</dbReference>
<reference evidence="2 3" key="2">
    <citation type="journal article" date="2008" name="Nature">
        <title>The Phaeodactylum genome reveals the evolutionary history of diatom genomes.</title>
        <authorList>
            <person name="Bowler C."/>
            <person name="Allen A.E."/>
            <person name="Badger J.H."/>
            <person name="Grimwood J."/>
            <person name="Jabbari K."/>
            <person name="Kuo A."/>
            <person name="Maheswari U."/>
            <person name="Martens C."/>
            <person name="Maumus F."/>
            <person name="Otillar R.P."/>
            <person name="Rayko E."/>
            <person name="Salamov A."/>
            <person name="Vandepoele K."/>
            <person name="Beszteri B."/>
            <person name="Gruber A."/>
            <person name="Heijde M."/>
            <person name="Katinka M."/>
            <person name="Mock T."/>
            <person name="Valentin K."/>
            <person name="Verret F."/>
            <person name="Berges J.A."/>
            <person name="Brownlee C."/>
            <person name="Cadoret J.P."/>
            <person name="Chiovitti A."/>
            <person name="Choi C.J."/>
            <person name="Coesel S."/>
            <person name="De Martino A."/>
            <person name="Detter J.C."/>
            <person name="Durkin C."/>
            <person name="Falciatore A."/>
            <person name="Fournet J."/>
            <person name="Haruta M."/>
            <person name="Huysman M.J."/>
            <person name="Jenkins B.D."/>
            <person name="Jiroutova K."/>
            <person name="Jorgensen R.E."/>
            <person name="Joubert Y."/>
            <person name="Kaplan A."/>
            <person name="Kroger N."/>
            <person name="Kroth P.G."/>
            <person name="La Roche J."/>
            <person name="Lindquist E."/>
            <person name="Lommer M."/>
            <person name="Martin-Jezequel V."/>
            <person name="Lopez P.J."/>
            <person name="Lucas S."/>
            <person name="Mangogna M."/>
            <person name="McGinnis K."/>
            <person name="Medlin L.K."/>
            <person name="Montsant A."/>
            <person name="Oudot-Le Secq M.P."/>
            <person name="Napoli C."/>
            <person name="Obornik M."/>
            <person name="Parker M.S."/>
            <person name="Petit J.L."/>
            <person name="Porcel B.M."/>
            <person name="Poulsen N."/>
            <person name="Robison M."/>
            <person name="Rychlewski L."/>
            <person name="Rynearson T.A."/>
            <person name="Schmutz J."/>
            <person name="Shapiro H."/>
            <person name="Siaut M."/>
            <person name="Stanley M."/>
            <person name="Sussman M.R."/>
            <person name="Taylor A.R."/>
            <person name="Vardi A."/>
            <person name="von Dassow P."/>
            <person name="Vyverman W."/>
            <person name="Willis A."/>
            <person name="Wyrwicz L.S."/>
            <person name="Rokhsar D.S."/>
            <person name="Weissenbach J."/>
            <person name="Armbrust E.V."/>
            <person name="Green B.R."/>
            <person name="Van de Peer Y."/>
            <person name="Grigoriev I.V."/>
        </authorList>
    </citation>
    <scope>NUCLEOTIDE SEQUENCE [LARGE SCALE GENOMIC DNA]</scope>
    <source>
        <strain evidence="2 3">CCMP1335</strain>
    </source>
</reference>
<dbReference type="RefSeq" id="XP_002292936.1">
    <property type="nucleotide sequence ID" value="XM_002292900.1"/>
</dbReference>
<dbReference type="Proteomes" id="UP000001449">
    <property type="component" value="Chromosome 10"/>
</dbReference>
<proteinExistence type="predicted"/>
<protein>
    <submittedName>
        <fullName evidence="2">Uncharacterized protein</fullName>
    </submittedName>
</protein>
<dbReference type="PaxDb" id="35128-Thaps24261"/>
<evidence type="ECO:0000313" key="3">
    <source>
        <dbReference type="Proteomes" id="UP000001449"/>
    </source>
</evidence>
<evidence type="ECO:0000256" key="1">
    <source>
        <dbReference type="SAM" id="Phobius"/>
    </source>
</evidence>
<feature type="transmembrane region" description="Helical" evidence="1">
    <location>
        <begin position="12"/>
        <end position="29"/>
    </location>
</feature>
<keyword evidence="3" id="KW-1185">Reference proteome</keyword>
<name>B8C8V7_THAPS</name>
<dbReference type="Gene3D" id="3.40.50.300">
    <property type="entry name" value="P-loop containing nucleotide triphosphate hydrolases"/>
    <property type="match status" value="1"/>
</dbReference>
<keyword evidence="1" id="KW-0472">Membrane</keyword>
<reference evidence="2 3" key="1">
    <citation type="journal article" date="2004" name="Science">
        <title>The genome of the diatom Thalassiosira pseudonana: ecology, evolution, and metabolism.</title>
        <authorList>
            <person name="Armbrust E.V."/>
            <person name="Berges J.A."/>
            <person name="Bowler C."/>
            <person name="Green B.R."/>
            <person name="Martinez D."/>
            <person name="Putnam N.H."/>
            <person name="Zhou S."/>
            <person name="Allen A.E."/>
            <person name="Apt K.E."/>
            <person name="Bechner M."/>
            <person name="Brzezinski M.A."/>
            <person name="Chaal B.K."/>
            <person name="Chiovitti A."/>
            <person name="Davis A.K."/>
            <person name="Demarest M.S."/>
            <person name="Detter J.C."/>
            <person name="Glavina T."/>
            <person name="Goodstein D."/>
            <person name="Hadi M.Z."/>
            <person name="Hellsten U."/>
            <person name="Hildebrand M."/>
            <person name="Jenkins B.D."/>
            <person name="Jurka J."/>
            <person name="Kapitonov V.V."/>
            <person name="Kroger N."/>
            <person name="Lau W.W."/>
            <person name="Lane T.W."/>
            <person name="Larimer F.W."/>
            <person name="Lippmeier J.C."/>
            <person name="Lucas S."/>
            <person name="Medina M."/>
            <person name="Montsant A."/>
            <person name="Obornik M."/>
            <person name="Parker M.S."/>
            <person name="Palenik B."/>
            <person name="Pazour G.J."/>
            <person name="Richardson P.M."/>
            <person name="Rynearson T.A."/>
            <person name="Saito M.A."/>
            <person name="Schwartz D.C."/>
            <person name="Thamatrakoln K."/>
            <person name="Valentin K."/>
            <person name="Vardi A."/>
            <person name="Wilkerson F.P."/>
            <person name="Rokhsar D.S."/>
        </authorList>
    </citation>
    <scope>NUCLEOTIDE SEQUENCE [LARGE SCALE GENOMIC DNA]</scope>
    <source>
        <strain evidence="2 3">CCMP1335</strain>
    </source>
</reference>
<keyword evidence="1" id="KW-1133">Transmembrane helix</keyword>
<dbReference type="OMA" id="ANHELHT"/>
<sequence length="310" mass="35393">MAMQQQQCLRSKCTIVGVILIVVVIDIINNSRRIQVITSTNYVNIISVTNNNDFNGESCFRARNDTIPKNLYGKLQTPYINLGFAKMGTSSIHSFFGCAGYRSTHYRCSVTTSCAECIRQSVEEGLPPLHYCVMADVYSQIDDGSHGHYPQIEYLKEFVNGYPNATFLLPFRSMEKWYKSMQNWHNQEKGMDEHLMMANISGLPVGIGRNIEEFSTWWCWHVNRVRELVAQSPSHALVEINLEDASLSERMSDVFDIDESCWGHVNANHELHTDLNNYTETTTGETMGWFVVGKKMIRGKNGTRRKINKP</sequence>
<dbReference type="SUPFAM" id="SSF52540">
    <property type="entry name" value="P-loop containing nucleoside triphosphate hydrolases"/>
    <property type="match status" value="1"/>
</dbReference>
<gene>
    <name evidence="2" type="ORF">THAPSDRAFT_24261</name>
</gene>